<dbReference type="InterPro" id="IPR021917">
    <property type="entry name" value="Unchr_Zn-peptidase-like"/>
</dbReference>
<organism evidence="2 3">
    <name type="scientific">Arxiozyma heterogenica</name>
    <dbReference type="NCBI Taxonomy" id="278026"/>
    <lineage>
        <taxon>Eukaryota</taxon>
        <taxon>Fungi</taxon>
        <taxon>Dikarya</taxon>
        <taxon>Ascomycota</taxon>
        <taxon>Saccharomycotina</taxon>
        <taxon>Saccharomycetes</taxon>
        <taxon>Saccharomycetales</taxon>
        <taxon>Saccharomycetaceae</taxon>
        <taxon>Arxiozyma</taxon>
    </lineage>
</organism>
<dbReference type="AlphaFoldDB" id="A0AAN7W1P3"/>
<dbReference type="SUPFAM" id="SSF51101">
    <property type="entry name" value="Mannose-binding lectins"/>
    <property type="match status" value="1"/>
</dbReference>
<dbReference type="PANTHER" id="PTHR21054">
    <property type="entry name" value="ZINC METALLOPROTEINASE-RELATED"/>
    <property type="match status" value="1"/>
</dbReference>
<reference evidence="3" key="1">
    <citation type="submission" date="2023-07" db="EMBL/GenBank/DDBJ databases">
        <title>A draft genome of Kazachstania heterogenica Y-27499.</title>
        <authorList>
            <person name="Donic C."/>
            <person name="Kralova J.S."/>
            <person name="Fidel L."/>
            <person name="Ben-Dor S."/>
            <person name="Jung S."/>
        </authorList>
    </citation>
    <scope>NUCLEOTIDE SEQUENCE [LARGE SCALE GENOMIC DNA]</scope>
    <source>
        <strain evidence="3">Y27499</strain>
    </source>
</reference>
<proteinExistence type="predicted"/>
<dbReference type="Pfam" id="PF01419">
    <property type="entry name" value="Jacalin"/>
    <property type="match status" value="1"/>
</dbReference>
<dbReference type="InterPro" id="IPR053002">
    <property type="entry name" value="Metalloproteinase_M10B"/>
</dbReference>
<evidence type="ECO:0000313" key="3">
    <source>
        <dbReference type="Proteomes" id="UP001306508"/>
    </source>
</evidence>
<dbReference type="InterPro" id="IPR001229">
    <property type="entry name" value="Jacalin-like_lectin_dom"/>
</dbReference>
<comment type="caution">
    <text evidence="2">The sequence shown here is derived from an EMBL/GenBank/DDBJ whole genome shotgun (WGS) entry which is preliminary data.</text>
</comment>
<evidence type="ECO:0000313" key="2">
    <source>
        <dbReference type="EMBL" id="KAK5779241.1"/>
    </source>
</evidence>
<dbReference type="PROSITE" id="PS51752">
    <property type="entry name" value="JACALIN_LECTIN"/>
    <property type="match status" value="1"/>
</dbReference>
<evidence type="ECO:0000259" key="1">
    <source>
        <dbReference type="PROSITE" id="PS51752"/>
    </source>
</evidence>
<dbReference type="EMBL" id="JAWIZZ010000047">
    <property type="protein sequence ID" value="KAK5779241.1"/>
    <property type="molecule type" value="Genomic_DNA"/>
</dbReference>
<feature type="domain" description="Jacalin-type lectin" evidence="1">
    <location>
        <begin position="518"/>
        <end position="689"/>
    </location>
</feature>
<dbReference type="InterPro" id="IPR036404">
    <property type="entry name" value="Jacalin-like_lectin_dom_sf"/>
</dbReference>
<dbReference type="Pfam" id="PF12044">
    <property type="entry name" value="Metallopep"/>
    <property type="match status" value="1"/>
</dbReference>
<dbReference type="GO" id="GO:0005737">
    <property type="term" value="C:cytoplasm"/>
    <property type="evidence" value="ECO:0007669"/>
    <property type="project" value="TreeGrafter"/>
</dbReference>
<accession>A0AAN7W1P3</accession>
<sequence>MSIELFNLQENEKLVSPCITIHGSCTKSAAQNIQVQHPQLPTLTFPINAQFFKATIILTPGENKLTFVTDTNVVKTINCYYTPMVQNKPIHLCLLVAKDSPLKYDSPSSQIRKEGGNGIDLAIKKLRVGARLMQAFTDEQMLRNGFGRRTFPFVEEYTMDTEFRQSNQMRNNVKIHVITLDKTTKEIRDPNVAQQNSKGTNTGALFNWALDALKKYGGPFNPPEQPAQAACIYLDTHWDGKLITGHAALGGGTDDLKLAIFGSHGLYSWPTCMEDIVPYFLDDTKISIKEVANDCNECGTHWECLTVTLGAFMHEIGHLLGSPHQVNGVMLRDYTRLNRSFLTKESYSVRTNSYGSAPPIYPKEECTWNRMDLLRYLYHPSFTKDIDFYDPTFMRPSKNGKYKVAKPAFYPMGNGIARFTSSTGIYLIEVVAEDLSRGFVEFLPKSLQGRGPQKEVLISLDELCNLMPPDFQRKHGNDFSVRVLACNSPDLYIEKFPETLLTSTIPMEQYGFSSNVKGIKSPLLGNAKGGQDSGVKAFDIRKVVSVRVYHGAALDGIRFFIQKNLETEKEKIPSVPPRTYLGKITQSFKSSMSSITDGSTTSVLFGKETANYTDIVLEMNEIITGFNVRCGAWIDAIQIITSHGRVTDMFGNKYGGSLSELIPPVGQYILGVYGRIGEWVDAIGIVYGNL</sequence>
<gene>
    <name evidence="2" type="ORF">RI543_003129</name>
</gene>
<dbReference type="PANTHER" id="PTHR21054:SF2">
    <property type="entry name" value="MIP04191P"/>
    <property type="match status" value="1"/>
</dbReference>
<protein>
    <recommendedName>
        <fullName evidence="1">Jacalin-type lectin domain-containing protein</fullName>
    </recommendedName>
</protein>
<dbReference type="Proteomes" id="UP001306508">
    <property type="component" value="Unassembled WGS sequence"/>
</dbReference>
<name>A0AAN7W1P3_9SACH</name>
<keyword evidence="3" id="KW-1185">Reference proteome</keyword>
<dbReference type="Gene3D" id="2.100.10.30">
    <property type="entry name" value="Jacalin-like lectin domain"/>
    <property type="match status" value="1"/>
</dbReference>